<accession>A0A8J2T1U5</accession>
<sequence>MARRMTPCKLLLLATCCVGAQDCSQMTFNPNTVVDPVAKYAGRRCRGWPLLAKHFGVEARATAVVDRCGVGDEKQPCGFDVIDCAKRRRLGGVRVLVTLTGSNVIDAATAERVDDDTLRVRWVPPEAGTYEVSAILNWLYQVAAPQVDAYPSRGHPVYLGPTENRCPGGRCGRAQPFTLDECAKVATVPFAPKTFTVVEAPSPKKPLAPCRDPGPGHWRRSADGWAFARGDCAVRRFPGPAAEACLARRRVKVVTFLGDSLVRDAWAAFGRRLNITVNERKVRARRFAGAASTVASAKGLWRCGLLPRNLACCGFEPAAAGERGPDAVELFGAALPPGPGEVLVVANFGILHMPASAGDPNKFEARTKHALRRLDKISRAAGLSVTVLLVAPPTLRGLRSPGLHPAQLEAFAPAMRRLATEGLGVSVRVLDLAPLSAARADASFDGLHYVREVPAAAVDAALGMLCEL</sequence>
<gene>
    <name evidence="2" type="ORF">PECAL_5P27030</name>
</gene>
<evidence type="ECO:0000313" key="2">
    <source>
        <dbReference type="EMBL" id="CAH0378185.1"/>
    </source>
</evidence>
<feature type="signal peptide" evidence="1">
    <location>
        <begin position="1"/>
        <end position="20"/>
    </location>
</feature>
<keyword evidence="3" id="KW-1185">Reference proteome</keyword>
<dbReference type="Proteomes" id="UP000789595">
    <property type="component" value="Unassembled WGS sequence"/>
</dbReference>
<proteinExistence type="predicted"/>
<organism evidence="2 3">
    <name type="scientific">Pelagomonas calceolata</name>
    <dbReference type="NCBI Taxonomy" id="35677"/>
    <lineage>
        <taxon>Eukaryota</taxon>
        <taxon>Sar</taxon>
        <taxon>Stramenopiles</taxon>
        <taxon>Ochrophyta</taxon>
        <taxon>Pelagophyceae</taxon>
        <taxon>Pelagomonadales</taxon>
        <taxon>Pelagomonadaceae</taxon>
        <taxon>Pelagomonas</taxon>
    </lineage>
</organism>
<feature type="chain" id="PRO_5035281102" description="SGNH hydrolase-type esterase domain-containing protein" evidence="1">
    <location>
        <begin position="21"/>
        <end position="468"/>
    </location>
</feature>
<dbReference type="AlphaFoldDB" id="A0A8J2T1U5"/>
<keyword evidence="1" id="KW-0732">Signal</keyword>
<reference evidence="2" key="1">
    <citation type="submission" date="2021-11" db="EMBL/GenBank/DDBJ databases">
        <authorList>
            <consortium name="Genoscope - CEA"/>
            <person name="William W."/>
        </authorList>
    </citation>
    <scope>NUCLEOTIDE SEQUENCE</scope>
</reference>
<evidence type="ECO:0000256" key="1">
    <source>
        <dbReference type="SAM" id="SignalP"/>
    </source>
</evidence>
<evidence type="ECO:0008006" key="4">
    <source>
        <dbReference type="Google" id="ProtNLM"/>
    </source>
</evidence>
<protein>
    <recommendedName>
        <fullName evidence="4">SGNH hydrolase-type esterase domain-containing protein</fullName>
    </recommendedName>
</protein>
<dbReference type="EMBL" id="CAKKNE010000005">
    <property type="protein sequence ID" value="CAH0378185.1"/>
    <property type="molecule type" value="Genomic_DNA"/>
</dbReference>
<comment type="caution">
    <text evidence="2">The sequence shown here is derived from an EMBL/GenBank/DDBJ whole genome shotgun (WGS) entry which is preliminary data.</text>
</comment>
<evidence type="ECO:0000313" key="3">
    <source>
        <dbReference type="Proteomes" id="UP000789595"/>
    </source>
</evidence>
<name>A0A8J2T1U5_9STRA</name>